<feature type="domain" description="SAF" evidence="1">
    <location>
        <begin position="23"/>
        <end position="91"/>
    </location>
</feature>
<dbReference type="NCBIfam" id="TIGR03177">
    <property type="entry name" value="pilus_cpaB"/>
    <property type="match status" value="1"/>
</dbReference>
<evidence type="ECO:0000313" key="3">
    <source>
        <dbReference type="Proteomes" id="UP001055117"/>
    </source>
</evidence>
<comment type="caution">
    <text evidence="2">The sequence shown here is derived from an EMBL/GenBank/DDBJ whole genome shotgun (WGS) entry which is preliminary data.</text>
</comment>
<name>A0ABQ4QIQ7_9HYPH</name>
<evidence type="ECO:0000313" key="2">
    <source>
        <dbReference type="EMBL" id="GJD44614.1"/>
    </source>
</evidence>
<dbReference type="EMBL" id="BPQG01000036">
    <property type="protein sequence ID" value="GJD44614.1"/>
    <property type="molecule type" value="Genomic_DNA"/>
</dbReference>
<dbReference type="CDD" id="cd11614">
    <property type="entry name" value="SAF_CpaB_FlgA_like"/>
    <property type="match status" value="1"/>
</dbReference>
<keyword evidence="3" id="KW-1185">Reference proteome</keyword>
<dbReference type="Proteomes" id="UP001055117">
    <property type="component" value="Unassembled WGS sequence"/>
</dbReference>
<dbReference type="InterPro" id="IPR013974">
    <property type="entry name" value="SAF"/>
</dbReference>
<organism evidence="2 3">
    <name type="scientific">Methylobacterium cerastii</name>
    <dbReference type="NCBI Taxonomy" id="932741"/>
    <lineage>
        <taxon>Bacteria</taxon>
        <taxon>Pseudomonadati</taxon>
        <taxon>Pseudomonadota</taxon>
        <taxon>Alphaproteobacteria</taxon>
        <taxon>Hyphomicrobiales</taxon>
        <taxon>Methylobacteriaceae</taxon>
        <taxon>Methylobacterium</taxon>
    </lineage>
</organism>
<dbReference type="Pfam" id="PF08666">
    <property type="entry name" value="SAF"/>
    <property type="match status" value="1"/>
</dbReference>
<evidence type="ECO:0000259" key="1">
    <source>
        <dbReference type="SMART" id="SM00858"/>
    </source>
</evidence>
<reference evidence="2 3" key="1">
    <citation type="journal article" date="2021" name="Front. Microbiol.">
        <title>Comprehensive Comparative Genomics and Phenotyping of Methylobacterium Species.</title>
        <authorList>
            <person name="Alessa O."/>
            <person name="Ogura Y."/>
            <person name="Fujitani Y."/>
            <person name="Takami H."/>
            <person name="Hayashi T."/>
            <person name="Sahin N."/>
            <person name="Tani A."/>
        </authorList>
    </citation>
    <scope>NUCLEOTIDE SEQUENCE [LARGE SCALE GENOMIC DNA]</scope>
    <source>
        <strain evidence="2 3">DSM 23679</strain>
    </source>
</reference>
<sequence length="242" mass="25486">MSGGDPPPPPTVVKVEAPAAPTTDVLVAAAELPMGQVLQPADLRWQKWPDDALTPGYITRKDVPKALEETAGATTRSAFLSGEPIRPQKLVRPDSGFMAAILPAGMRAVAIVTDSRGTNSAGGFILPNDRVDVIRTFRDEENSKSTGSDVQVSQTILTDVRVLAVGQLIQEKNGTNVVTGETATLALTPGQAEKITLAQKVGSLSLALRSLADSGRPPEAEAAPQEAALTVMRFGVSRQQTR</sequence>
<dbReference type="InterPro" id="IPR031571">
    <property type="entry name" value="RcpC_dom"/>
</dbReference>
<protein>
    <recommendedName>
        <fullName evidence="1">SAF domain-containing protein</fullName>
    </recommendedName>
</protein>
<gene>
    <name evidence="2" type="ORF">AFCDBAGC_2481</name>
</gene>
<dbReference type="SMART" id="SM00858">
    <property type="entry name" value="SAF"/>
    <property type="match status" value="1"/>
</dbReference>
<dbReference type="Pfam" id="PF16976">
    <property type="entry name" value="RcpC"/>
    <property type="match status" value="1"/>
</dbReference>
<accession>A0ABQ4QIQ7</accession>
<dbReference type="InterPro" id="IPR017592">
    <property type="entry name" value="Pilus_assmbl_Flp-typ_CpaB"/>
</dbReference>
<proteinExistence type="predicted"/>